<dbReference type="EMBL" id="ML978075">
    <property type="protein sequence ID" value="KAF2010946.1"/>
    <property type="molecule type" value="Genomic_DNA"/>
</dbReference>
<reference evidence="3" key="1">
    <citation type="journal article" date="2020" name="Stud. Mycol.">
        <title>101 Dothideomycetes genomes: a test case for predicting lifestyles and emergence of pathogens.</title>
        <authorList>
            <person name="Haridas S."/>
            <person name="Albert R."/>
            <person name="Binder M."/>
            <person name="Bloem J."/>
            <person name="Labutti K."/>
            <person name="Salamov A."/>
            <person name="Andreopoulos B."/>
            <person name="Baker S."/>
            <person name="Barry K."/>
            <person name="Bills G."/>
            <person name="Bluhm B."/>
            <person name="Cannon C."/>
            <person name="Castanera R."/>
            <person name="Culley D."/>
            <person name="Daum C."/>
            <person name="Ezra D."/>
            <person name="Gonzalez J."/>
            <person name="Henrissat B."/>
            <person name="Kuo A."/>
            <person name="Liang C."/>
            <person name="Lipzen A."/>
            <person name="Lutzoni F."/>
            <person name="Magnuson J."/>
            <person name="Mondo S."/>
            <person name="Nolan M."/>
            <person name="Ohm R."/>
            <person name="Pangilinan J."/>
            <person name="Park H.-J."/>
            <person name="Ramirez L."/>
            <person name="Alfaro M."/>
            <person name="Sun H."/>
            <person name="Tritt A."/>
            <person name="Yoshinaga Y."/>
            <person name="Zwiers L.-H."/>
            <person name="Turgeon B."/>
            <person name="Goodwin S."/>
            <person name="Spatafora J."/>
            <person name="Crous P."/>
            <person name="Grigoriev I."/>
        </authorList>
    </citation>
    <scope>NUCLEOTIDE SEQUENCE</scope>
    <source>
        <strain evidence="3">CBS 175.79</strain>
    </source>
</reference>
<evidence type="ECO:0000256" key="2">
    <source>
        <dbReference type="SAM" id="SignalP"/>
    </source>
</evidence>
<name>A0A6A5XDQ2_9PLEO</name>
<evidence type="ECO:0000313" key="4">
    <source>
        <dbReference type="Proteomes" id="UP000799778"/>
    </source>
</evidence>
<organism evidence="3 4">
    <name type="scientific">Aaosphaeria arxii CBS 175.79</name>
    <dbReference type="NCBI Taxonomy" id="1450172"/>
    <lineage>
        <taxon>Eukaryota</taxon>
        <taxon>Fungi</taxon>
        <taxon>Dikarya</taxon>
        <taxon>Ascomycota</taxon>
        <taxon>Pezizomycotina</taxon>
        <taxon>Dothideomycetes</taxon>
        <taxon>Pleosporomycetidae</taxon>
        <taxon>Pleosporales</taxon>
        <taxon>Pleosporales incertae sedis</taxon>
        <taxon>Aaosphaeria</taxon>
    </lineage>
</organism>
<feature type="region of interest" description="Disordered" evidence="1">
    <location>
        <begin position="179"/>
        <end position="212"/>
    </location>
</feature>
<keyword evidence="3" id="KW-0503">Monooxygenase</keyword>
<gene>
    <name evidence="3" type="ORF">BU24DRAFT_466700</name>
</gene>
<keyword evidence="2" id="KW-0732">Signal</keyword>
<dbReference type="Gene3D" id="2.70.50.70">
    <property type="match status" value="1"/>
</dbReference>
<keyword evidence="4" id="KW-1185">Reference proteome</keyword>
<evidence type="ECO:0000313" key="3">
    <source>
        <dbReference type="EMBL" id="KAF2010946.1"/>
    </source>
</evidence>
<feature type="signal peptide" evidence="2">
    <location>
        <begin position="1"/>
        <end position="16"/>
    </location>
</feature>
<dbReference type="GO" id="GO:0004497">
    <property type="term" value="F:monooxygenase activity"/>
    <property type="evidence" value="ECO:0007669"/>
    <property type="project" value="UniProtKB-KW"/>
</dbReference>
<sequence length="321" mass="34923">MYMTLAVMALMGAAHAHMHLQFPPTLRGDNNPFTKQVDPKLNYPYGCCGMEPLDTCHGHLDALDTDEGQSVVTWKAGQTANFTLSGHRIRSEIENPEGGTHYGGSCQIGFSVDGGKTFKIASTWNGNCPLREGSQDPSTQKFDFTVPADMPSGKAVFAWTWINREKEFNMNCASVTITGGKSESPKGPQQSASPTKPQQSATPTPPSSQPPNQQYTLSGCTCECPSDSWTKGCECYDCTSPKTKRHLVARQALDLHKRRLQSFASRNTNARRVVAFAQRGNMMINPSGCDLPGNPNEVEFDPAGGEIHEGDGEYNLAPLQC</sequence>
<accession>A0A6A5XDQ2</accession>
<proteinExistence type="predicted"/>
<protein>
    <submittedName>
        <fullName evidence="3">Lytic polysaccharide monooxygenase</fullName>
    </submittedName>
</protein>
<evidence type="ECO:0000256" key="1">
    <source>
        <dbReference type="SAM" id="MobiDB-lite"/>
    </source>
</evidence>
<keyword evidence="3" id="KW-0560">Oxidoreductase</keyword>
<dbReference type="AlphaFoldDB" id="A0A6A5XDQ2"/>
<feature type="compositionally biased region" description="Low complexity" evidence="1">
    <location>
        <begin position="193"/>
        <end position="202"/>
    </location>
</feature>
<dbReference type="Proteomes" id="UP000799778">
    <property type="component" value="Unassembled WGS sequence"/>
</dbReference>
<dbReference type="OrthoDB" id="2342176at2759"/>
<dbReference type="RefSeq" id="XP_033379285.1">
    <property type="nucleotide sequence ID" value="XM_033532390.1"/>
</dbReference>
<dbReference type="GeneID" id="54289787"/>
<dbReference type="PANTHER" id="PTHR36182">
    <property type="entry name" value="PROTEIN, PUTATIVE (AFU_ORTHOLOGUE AFUA_6G10930)-RELATED"/>
    <property type="match status" value="1"/>
</dbReference>
<dbReference type="PANTHER" id="PTHR36182:SF1">
    <property type="entry name" value="PROTEIN, PUTATIVE (AFU_ORTHOLOGUE AFUA_6G10930)-RELATED"/>
    <property type="match status" value="1"/>
</dbReference>
<feature type="chain" id="PRO_5025449130" evidence="2">
    <location>
        <begin position="17"/>
        <end position="321"/>
    </location>
</feature>
<feature type="compositionally biased region" description="Polar residues" evidence="1">
    <location>
        <begin position="179"/>
        <end position="192"/>
    </location>
</feature>